<keyword evidence="3" id="KW-0723">Serine/threonine-protein kinase</keyword>
<keyword evidence="6" id="KW-1185">Reference proteome</keyword>
<dbReference type="FunFam" id="1.10.510.10:FF:000003">
    <property type="entry name" value="TRAF2 and NCK-interacting protein kinase isoform 4"/>
    <property type="match status" value="1"/>
</dbReference>
<dbReference type="PANTHER" id="PTHR47096:SF1">
    <property type="entry name" value="MISSHAPEN LIKE KINASE 1"/>
    <property type="match status" value="1"/>
</dbReference>
<proteinExistence type="inferred from homology"/>
<evidence type="ECO:0000256" key="1">
    <source>
        <dbReference type="ARBA" id="ARBA00008874"/>
    </source>
</evidence>
<gene>
    <name evidence="7" type="primary">MINK1</name>
</gene>
<dbReference type="SUPFAM" id="SSF56112">
    <property type="entry name" value="Protein kinase-like (PK-like)"/>
    <property type="match status" value="1"/>
</dbReference>
<dbReference type="Gene3D" id="3.30.200.20">
    <property type="entry name" value="Phosphorylase Kinase, domain 1"/>
    <property type="match status" value="1"/>
</dbReference>
<dbReference type="Proteomes" id="UP001732780">
    <property type="component" value="Chromosome 16"/>
</dbReference>
<dbReference type="SMART" id="SM00220">
    <property type="entry name" value="S_TKc"/>
    <property type="match status" value="1"/>
</dbReference>
<keyword evidence="4" id="KW-0808">Transferase</keyword>
<name>A0A9W3GAN1_CAMBA</name>
<dbReference type="CTD" id="50488"/>
<dbReference type="InterPro" id="IPR001180">
    <property type="entry name" value="CNH_dom"/>
</dbReference>
<dbReference type="RefSeq" id="XP_045375435.2">
    <property type="nucleotide sequence ID" value="XM_045519479.2"/>
</dbReference>
<sequence length="1333" mass="150028">MGDPAPARSLDDIDLSALRDPAGIFELVEVVGNGTYGQVYKGRHVKTGQLAAIKVMDVTEDEEEEIKQEINMLKKYSHHRNIATYYGAFIKKSPPGNDDQLWLVMEFCGAGSVTDLVKNTKGNALKEDCIAYICREILRGLAHLHAHKVIHRDIKGQNVLLTENAEVKLVDFGVSAQLDRTVGRRNTFIGTPYWMAPEVIACDENPDATYDYRSDIWSLGITAIEMAEGAPPLCDMHPMRALFLIPRNPPPRLKSKKWSKKFIDFIDTCLIKTYLSRPPTEQLLKFPFIRDQPTERQVRIQLKDHIDRSRKKRGEKEETEYEYSGSEEEDDSHGEEGEPSSIMNVPGESTLRREFLRLQQENKSNSEALKQQQLQQQQQRDPEAHIQHLLHQRQRRIEEQKEERRRVEEQQRREREQRKLQEKEQQRRLEDMQALRREEERRQAEREQEYKRKQLEEQRQSERLQRQLQQEHAYLKSLQQQQQQQQQQQLQKQQQQILPGDRKPLYHYGRGINPADKPAWAREVEERTRMNKQQNSPLAKTKPGSTGPEPPVPQASPGPPGPLSQTPPMQRPVEPQEGPHKSLVAHRVPLKPYAAPVPRSQSLQDQPTRNLAAFPASHDPDPAVPTPTATPSARGAVIRQNSDPTSEGPGPSPNPPAWVRPDNEAPPKVPQRTSSIATALNTSGAGGSRPAQAVRARPRSNSAWQIYLQRRAERGTPKPPGPPAQPPGPPNACSNPDLRRSDPGWERSDSVLPASHGHLPQAGSLERNRVGASSKLDSSPVLSPGNKAKPDDHRSRPGRPADFVLLKERALDEAPRPPKKAMDYSSSSEEVESSEDEEEESNGDPSEGSRDTPGARSDGDTDSVSTMVVHDVEEIAGTQTPYGGGTMVVQRTPEEERSLLHSDSNGYTNLPDVVQPSHSPTESSKGQSPPLKDGGSDYQSRGLVKAPGKSSFTMFVDLGIYQPGGSGDTIPITALVGGEGSRLDQLQYDVRKGSVVNVNPTNTRAHSETPEIRKYKKRFNSEILCAALWGVNLLVGTENGLMLLDRSGQGKVYGLIGRRRFQQMDVLEGLNLLITISGKRNKLRVYYLSWLRNKILHNDPEVEKKQGWTTVGDMEGCGHYRVVKYERIKFLVIALKNSVEVYAWAPKPYHKFMAFKSFADLPHRPLLVDLTVEEGQRLKVIYGSSAGFHAVDVDSGNSYDIYIPVHIQSQITPHAIIFLPNTDGMEMLLCYEDEGVYVNTYGRIIKDVVLQWGEMPTSVAYICSNQIMGWGEKAIEIRSVETGHLDGVFMHKRAQRLKFLCERNDKVFFASVRSGGSSQVYFMTLNRNCIMNW</sequence>
<organism evidence="6 7">
    <name type="scientific">Camelus bactrianus</name>
    <name type="common">Bactrian camel</name>
    <dbReference type="NCBI Taxonomy" id="9837"/>
    <lineage>
        <taxon>Eukaryota</taxon>
        <taxon>Metazoa</taxon>
        <taxon>Chordata</taxon>
        <taxon>Craniata</taxon>
        <taxon>Vertebrata</taxon>
        <taxon>Euteleostomi</taxon>
        <taxon>Mammalia</taxon>
        <taxon>Eutheria</taxon>
        <taxon>Laurasiatheria</taxon>
        <taxon>Artiodactyla</taxon>
        <taxon>Tylopoda</taxon>
        <taxon>Camelidae</taxon>
        <taxon>Camelus</taxon>
    </lineage>
</organism>
<evidence type="ECO:0000256" key="2">
    <source>
        <dbReference type="ARBA" id="ARBA00012513"/>
    </source>
</evidence>
<protein>
    <recommendedName>
        <fullName evidence="2">non-specific serine/threonine protein kinase</fullName>
        <ecNumber evidence="2">2.7.11.1</ecNumber>
    </recommendedName>
</protein>
<accession>A0A9W3GAN1</accession>
<dbReference type="GO" id="GO:0004674">
    <property type="term" value="F:protein serine/threonine kinase activity"/>
    <property type="evidence" value="ECO:0007669"/>
    <property type="project" value="UniProtKB-KW"/>
</dbReference>
<dbReference type="Pfam" id="PF00069">
    <property type="entry name" value="Pkinase"/>
    <property type="match status" value="1"/>
</dbReference>
<dbReference type="InterPro" id="IPR011009">
    <property type="entry name" value="Kinase-like_dom_sf"/>
</dbReference>
<dbReference type="PROSITE" id="PS50219">
    <property type="entry name" value="CNH"/>
    <property type="match status" value="1"/>
</dbReference>
<dbReference type="PANTHER" id="PTHR47096">
    <property type="entry name" value="MISSHAPEN LIKE KINASE 1"/>
    <property type="match status" value="1"/>
</dbReference>
<dbReference type="InterPro" id="IPR008271">
    <property type="entry name" value="Ser/Thr_kinase_AS"/>
</dbReference>
<dbReference type="GO" id="GO:0005524">
    <property type="term" value="F:ATP binding"/>
    <property type="evidence" value="ECO:0007669"/>
    <property type="project" value="InterPro"/>
</dbReference>
<dbReference type="EC" id="2.7.11.1" evidence="2"/>
<dbReference type="GO" id="GO:0005829">
    <property type="term" value="C:cytosol"/>
    <property type="evidence" value="ECO:0007669"/>
    <property type="project" value="TreeGrafter"/>
</dbReference>
<evidence type="ECO:0000313" key="7">
    <source>
        <dbReference type="RefSeq" id="XP_045375435.2"/>
    </source>
</evidence>
<comment type="similarity">
    <text evidence="1">Belongs to the protein kinase superfamily. STE Ser/Thr protein kinase family. STE20 subfamily.</text>
</comment>
<dbReference type="SMART" id="SM00036">
    <property type="entry name" value="CNH"/>
    <property type="match status" value="1"/>
</dbReference>
<dbReference type="PROSITE" id="PS50011">
    <property type="entry name" value="PROTEIN_KINASE_DOM"/>
    <property type="match status" value="1"/>
</dbReference>
<evidence type="ECO:0000256" key="4">
    <source>
        <dbReference type="ARBA" id="ARBA00022679"/>
    </source>
</evidence>
<dbReference type="Pfam" id="PF00780">
    <property type="entry name" value="CNH"/>
    <property type="match status" value="1"/>
</dbReference>
<evidence type="ECO:0000256" key="3">
    <source>
        <dbReference type="ARBA" id="ARBA00022527"/>
    </source>
</evidence>
<dbReference type="PROSITE" id="PS00108">
    <property type="entry name" value="PROTEIN_KINASE_ST"/>
    <property type="match status" value="1"/>
</dbReference>
<dbReference type="InterPro" id="IPR000719">
    <property type="entry name" value="Prot_kinase_dom"/>
</dbReference>
<keyword evidence="5" id="KW-0418">Kinase</keyword>
<reference evidence="7" key="1">
    <citation type="submission" date="2025-08" db="UniProtKB">
        <authorList>
            <consortium name="RefSeq"/>
        </authorList>
    </citation>
    <scope>IDENTIFICATION</scope>
    <source>
        <tissue evidence="7">Blood</tissue>
    </source>
</reference>
<dbReference type="InterPro" id="IPR051700">
    <property type="entry name" value="STE20_Ser-Thr_kinase"/>
</dbReference>
<evidence type="ECO:0000313" key="6">
    <source>
        <dbReference type="Proteomes" id="UP001732780"/>
    </source>
</evidence>
<dbReference type="Gene3D" id="1.10.510.10">
    <property type="entry name" value="Transferase(Phosphotransferase) domain 1"/>
    <property type="match status" value="1"/>
</dbReference>
<evidence type="ECO:0000256" key="5">
    <source>
        <dbReference type="ARBA" id="ARBA00022777"/>
    </source>
</evidence>